<proteinExistence type="predicted"/>
<dbReference type="Proteomes" id="UP001172155">
    <property type="component" value="Unassembled WGS sequence"/>
</dbReference>
<dbReference type="AlphaFoldDB" id="A0AA40EJ59"/>
<name>A0AA40EJ59_9PEZI</name>
<evidence type="ECO:0000313" key="2">
    <source>
        <dbReference type="Proteomes" id="UP001172155"/>
    </source>
</evidence>
<organism evidence="1 2">
    <name type="scientific">Schizothecium vesticola</name>
    <dbReference type="NCBI Taxonomy" id="314040"/>
    <lineage>
        <taxon>Eukaryota</taxon>
        <taxon>Fungi</taxon>
        <taxon>Dikarya</taxon>
        <taxon>Ascomycota</taxon>
        <taxon>Pezizomycotina</taxon>
        <taxon>Sordariomycetes</taxon>
        <taxon>Sordariomycetidae</taxon>
        <taxon>Sordariales</taxon>
        <taxon>Schizotheciaceae</taxon>
        <taxon>Schizothecium</taxon>
    </lineage>
</organism>
<dbReference type="EMBL" id="JAUKUD010000006">
    <property type="protein sequence ID" value="KAK0740303.1"/>
    <property type="molecule type" value="Genomic_DNA"/>
</dbReference>
<protein>
    <submittedName>
        <fullName evidence="1">Uncharacterized protein</fullName>
    </submittedName>
</protein>
<accession>A0AA40EJ59</accession>
<comment type="caution">
    <text evidence="1">The sequence shown here is derived from an EMBL/GenBank/DDBJ whole genome shotgun (WGS) entry which is preliminary data.</text>
</comment>
<reference evidence="1" key="1">
    <citation type="submission" date="2023-06" db="EMBL/GenBank/DDBJ databases">
        <title>Genome-scale phylogeny and comparative genomics of the fungal order Sordariales.</title>
        <authorList>
            <consortium name="Lawrence Berkeley National Laboratory"/>
            <person name="Hensen N."/>
            <person name="Bonometti L."/>
            <person name="Westerberg I."/>
            <person name="Brannstrom I.O."/>
            <person name="Guillou S."/>
            <person name="Cros-Aarteil S."/>
            <person name="Calhoun S."/>
            <person name="Haridas S."/>
            <person name="Kuo A."/>
            <person name="Mondo S."/>
            <person name="Pangilinan J."/>
            <person name="Riley R."/>
            <person name="LaButti K."/>
            <person name="Andreopoulos B."/>
            <person name="Lipzen A."/>
            <person name="Chen C."/>
            <person name="Yanf M."/>
            <person name="Daum C."/>
            <person name="Ng V."/>
            <person name="Clum A."/>
            <person name="Steindorff A."/>
            <person name="Ohm R."/>
            <person name="Martin F."/>
            <person name="Silar P."/>
            <person name="Natvig D."/>
            <person name="Lalanne C."/>
            <person name="Gautier V."/>
            <person name="Ament-velasquez S.L."/>
            <person name="Kruys A."/>
            <person name="Hutchinson M.I."/>
            <person name="Powell A.J."/>
            <person name="Barry K."/>
            <person name="Miller A.N."/>
            <person name="Grigoriev I.V."/>
            <person name="Debuchy R."/>
            <person name="Gladieux P."/>
            <person name="Thoren M.H."/>
            <person name="Johannesson H."/>
        </authorList>
    </citation>
    <scope>NUCLEOTIDE SEQUENCE</scope>
    <source>
        <strain evidence="1">SMH3187-1</strain>
    </source>
</reference>
<evidence type="ECO:0000313" key="1">
    <source>
        <dbReference type="EMBL" id="KAK0740303.1"/>
    </source>
</evidence>
<gene>
    <name evidence="1" type="ORF">B0T18DRAFT_417666</name>
</gene>
<keyword evidence="2" id="KW-1185">Reference proteome</keyword>
<sequence length="75" mass="8829">MGKSWKGLQWPVLALRVQCLGFSNPRLRMHAQEVPRGQHPRVNGNQKPRAMRGIDWEVRLMRPRALFPFRDPARE</sequence>